<dbReference type="RefSeq" id="WP_155163400.1">
    <property type="nucleotide sequence ID" value="NZ_WNBG01000001.1"/>
</dbReference>
<evidence type="ECO:0000313" key="5">
    <source>
        <dbReference type="Proteomes" id="UP000484547"/>
    </source>
</evidence>
<accession>A0A7X2XDJ3</accession>
<keyword evidence="1" id="KW-0472">Membrane</keyword>
<comment type="caution">
    <text evidence="2">The sequence shown here is derived from an EMBL/GenBank/DDBJ whole genome shotgun (WGS) entry which is preliminary data.</text>
</comment>
<reference evidence="4 5" key="1">
    <citation type="journal article" date="2019" name="Nat. Med.">
        <title>A library of human gut bacterial isolates paired with longitudinal multiomics data enables mechanistic microbiome research.</title>
        <authorList>
            <person name="Poyet M."/>
            <person name="Groussin M."/>
            <person name="Gibbons S.M."/>
            <person name="Avila-Pacheco J."/>
            <person name="Jiang X."/>
            <person name="Kearney S.M."/>
            <person name="Perrotta A.R."/>
            <person name="Berdy B."/>
            <person name="Zhao S."/>
            <person name="Lieberman T.D."/>
            <person name="Swanson P.K."/>
            <person name="Smith M."/>
            <person name="Roesemann S."/>
            <person name="Alexander J.E."/>
            <person name="Rich S.A."/>
            <person name="Livny J."/>
            <person name="Vlamakis H."/>
            <person name="Clish C."/>
            <person name="Bullock K."/>
            <person name="Deik A."/>
            <person name="Scott J."/>
            <person name="Pierce K.A."/>
            <person name="Xavier R.J."/>
            <person name="Alm E.J."/>
        </authorList>
    </citation>
    <scope>NUCLEOTIDE SEQUENCE [LARGE SCALE GENOMIC DNA]</scope>
    <source>
        <strain evidence="2 5">BIOML-A13</strain>
        <strain evidence="3 4">BIOML-A3</strain>
    </source>
</reference>
<dbReference type="Proteomes" id="UP000443070">
    <property type="component" value="Unassembled WGS sequence"/>
</dbReference>
<feature type="transmembrane region" description="Helical" evidence="1">
    <location>
        <begin position="79"/>
        <end position="102"/>
    </location>
</feature>
<evidence type="ECO:0000313" key="3">
    <source>
        <dbReference type="EMBL" id="MTU02823.1"/>
    </source>
</evidence>
<evidence type="ECO:0000313" key="4">
    <source>
        <dbReference type="Proteomes" id="UP000443070"/>
    </source>
</evidence>
<organism evidence="2 5">
    <name type="scientific">Phascolarctobacterium faecium</name>
    <dbReference type="NCBI Taxonomy" id="33025"/>
    <lineage>
        <taxon>Bacteria</taxon>
        <taxon>Bacillati</taxon>
        <taxon>Bacillota</taxon>
        <taxon>Negativicutes</taxon>
        <taxon>Acidaminococcales</taxon>
        <taxon>Acidaminococcaceae</taxon>
        <taxon>Phascolarctobacterium</taxon>
    </lineage>
</organism>
<evidence type="ECO:0000256" key="1">
    <source>
        <dbReference type="SAM" id="Phobius"/>
    </source>
</evidence>
<dbReference type="Proteomes" id="UP000484547">
    <property type="component" value="Unassembled WGS sequence"/>
</dbReference>
<gene>
    <name evidence="2" type="ORF">GMD11_00215</name>
    <name evidence="3" type="ORF">GMD18_00210</name>
</gene>
<evidence type="ECO:0000313" key="2">
    <source>
        <dbReference type="EMBL" id="MTT74692.1"/>
    </source>
</evidence>
<dbReference type="EMBL" id="WNBW01000001">
    <property type="protein sequence ID" value="MTU02823.1"/>
    <property type="molecule type" value="Genomic_DNA"/>
</dbReference>
<keyword evidence="4" id="KW-1185">Reference proteome</keyword>
<dbReference type="OrthoDB" id="10017012at2"/>
<proteinExistence type="predicted"/>
<feature type="transmembrane region" description="Helical" evidence="1">
    <location>
        <begin position="27"/>
        <end position="44"/>
    </location>
</feature>
<sequence length="160" mass="19406">MWSYVLFISIVTLFCTSFYKVLPLEYILSGMMVLFCLTFLKMFLENLEKKYYYDKKYLWNFLLGMFLLIIYSIGSVLDFLGYIKFIGYFGFLWAIAPTFYLYGLRRLMHLKILSEKSDEKILKRYKLFNDSLKTFYVLDILMLLLYIMVIWKNAYNIFSF</sequence>
<dbReference type="AlphaFoldDB" id="A0A7X2XDJ3"/>
<keyword evidence="1" id="KW-1133">Transmembrane helix</keyword>
<dbReference type="EMBL" id="WNBM01000001">
    <property type="protein sequence ID" value="MTT74692.1"/>
    <property type="molecule type" value="Genomic_DNA"/>
</dbReference>
<name>A0A7X2XDJ3_9FIRM</name>
<feature type="transmembrane region" description="Helical" evidence="1">
    <location>
        <begin position="56"/>
        <end position="73"/>
    </location>
</feature>
<keyword evidence="1" id="KW-0812">Transmembrane</keyword>
<protein>
    <submittedName>
        <fullName evidence="2">Uncharacterized protein</fullName>
    </submittedName>
</protein>
<feature type="transmembrane region" description="Helical" evidence="1">
    <location>
        <begin position="134"/>
        <end position="151"/>
    </location>
</feature>